<dbReference type="Pfam" id="PF22725">
    <property type="entry name" value="GFO_IDH_MocA_C3"/>
    <property type="match status" value="1"/>
</dbReference>
<evidence type="ECO:0000259" key="1">
    <source>
        <dbReference type="Pfam" id="PF01408"/>
    </source>
</evidence>
<dbReference type="InterPro" id="IPR036291">
    <property type="entry name" value="NAD(P)-bd_dom_sf"/>
</dbReference>
<dbReference type="GO" id="GO:0000166">
    <property type="term" value="F:nucleotide binding"/>
    <property type="evidence" value="ECO:0007669"/>
    <property type="project" value="InterPro"/>
</dbReference>
<dbReference type="EMBL" id="VYDA01000308">
    <property type="protein sequence ID" value="MYH61725.1"/>
    <property type="molecule type" value="Genomic_DNA"/>
</dbReference>
<evidence type="ECO:0000259" key="2">
    <source>
        <dbReference type="Pfam" id="PF22725"/>
    </source>
</evidence>
<dbReference type="InterPro" id="IPR000683">
    <property type="entry name" value="Gfo/Idh/MocA-like_OxRdtase_N"/>
</dbReference>
<feature type="domain" description="GFO/IDH/MocA-like oxidoreductase" evidence="2">
    <location>
        <begin position="192"/>
        <end position="323"/>
    </location>
</feature>
<sequence length="408" mass="44053">MRVTASSSRQPYLIALLYGQRIAPLNSEQKAKKGEAGNALSLARADVKMTQPKRKVTKPVRLGLIGCGGIVRINHISVYLALPDAVDVVAVADPVPDNLEYAGNTLEVPPAQRYADYRDMLAKAEIDAVSIATPHAMHAEHAIQAAEAGVAVISEKPMATSLDEADAILEAVNRNGVPYAIMHNLLFSLPMQEALSQLRTGKLGKPILGRGQCMGMKPADFGSDHANPAMAWRAQKAVGGGCISDTAYHEIYSVEALMGSPVRYVEARVKTMRFDIDVDDLAILLFEHEDGAVSTISASWCSPAITAERGRWCEVHTTNGSIRVFHRDEEPFWRYGGEEEGWSSLEIPEPVVKENPGVGGHFGCYAATFEALASGSEMPVDGEKARHNLAIIEAARKATGERRAIGVE</sequence>
<dbReference type="Gene3D" id="3.40.50.720">
    <property type="entry name" value="NAD(P)-binding Rossmann-like Domain"/>
    <property type="match status" value="1"/>
</dbReference>
<proteinExistence type="predicted"/>
<dbReference type="PANTHER" id="PTHR43708">
    <property type="entry name" value="CONSERVED EXPRESSED OXIDOREDUCTASE (EUROFUNG)"/>
    <property type="match status" value="1"/>
</dbReference>
<feature type="domain" description="Gfo/Idh/MocA-like oxidoreductase N-terminal" evidence="1">
    <location>
        <begin position="61"/>
        <end position="181"/>
    </location>
</feature>
<protein>
    <submittedName>
        <fullName evidence="3">Gfo/Idh/MocA family oxidoreductase</fullName>
    </submittedName>
</protein>
<dbReference type="Gene3D" id="3.30.360.10">
    <property type="entry name" value="Dihydrodipicolinate Reductase, domain 2"/>
    <property type="match status" value="1"/>
</dbReference>
<dbReference type="PANTHER" id="PTHR43708:SF8">
    <property type="entry name" value="OXIDOREDUCTASE"/>
    <property type="match status" value="1"/>
</dbReference>
<dbReference type="SUPFAM" id="SSF51735">
    <property type="entry name" value="NAD(P)-binding Rossmann-fold domains"/>
    <property type="match status" value="1"/>
</dbReference>
<accession>A0A6B1G395</accession>
<dbReference type="InterPro" id="IPR055170">
    <property type="entry name" value="GFO_IDH_MocA-like_dom"/>
</dbReference>
<evidence type="ECO:0000313" key="3">
    <source>
        <dbReference type="EMBL" id="MYH61725.1"/>
    </source>
</evidence>
<dbReference type="SUPFAM" id="SSF55347">
    <property type="entry name" value="Glyceraldehyde-3-phosphate dehydrogenase-like, C-terminal domain"/>
    <property type="match status" value="1"/>
</dbReference>
<gene>
    <name evidence="3" type="ORF">F4148_08145</name>
</gene>
<dbReference type="InterPro" id="IPR051317">
    <property type="entry name" value="Gfo/Idh/MocA_oxidoreduct"/>
</dbReference>
<organism evidence="3">
    <name type="scientific">Caldilineaceae bacterium SB0675_bin_29</name>
    <dbReference type="NCBI Taxonomy" id="2605266"/>
    <lineage>
        <taxon>Bacteria</taxon>
        <taxon>Bacillati</taxon>
        <taxon>Chloroflexota</taxon>
        <taxon>Caldilineae</taxon>
        <taxon>Caldilineales</taxon>
        <taxon>Caldilineaceae</taxon>
    </lineage>
</organism>
<dbReference type="AlphaFoldDB" id="A0A6B1G395"/>
<dbReference type="Pfam" id="PF01408">
    <property type="entry name" value="GFO_IDH_MocA"/>
    <property type="match status" value="1"/>
</dbReference>
<reference evidence="3" key="1">
    <citation type="submission" date="2019-09" db="EMBL/GenBank/DDBJ databases">
        <title>Characterisation of the sponge microbiome using genome-centric metagenomics.</title>
        <authorList>
            <person name="Engelberts J.P."/>
            <person name="Robbins S.J."/>
            <person name="De Goeij J.M."/>
            <person name="Aranda M."/>
            <person name="Bell S.C."/>
            <person name="Webster N.S."/>
        </authorList>
    </citation>
    <scope>NUCLEOTIDE SEQUENCE</scope>
    <source>
        <strain evidence="3">SB0675_bin_29</strain>
    </source>
</reference>
<comment type="caution">
    <text evidence="3">The sequence shown here is derived from an EMBL/GenBank/DDBJ whole genome shotgun (WGS) entry which is preliminary data.</text>
</comment>
<name>A0A6B1G395_9CHLR</name>